<gene>
    <name evidence="2" type="ORF">B0H66DRAFT_538533</name>
</gene>
<evidence type="ECO:0000256" key="1">
    <source>
        <dbReference type="SAM" id="MobiDB-lite"/>
    </source>
</evidence>
<reference evidence="2" key="2">
    <citation type="submission" date="2023-06" db="EMBL/GenBank/DDBJ databases">
        <authorList>
            <consortium name="Lawrence Berkeley National Laboratory"/>
            <person name="Haridas S."/>
            <person name="Hensen N."/>
            <person name="Bonometti L."/>
            <person name="Westerberg I."/>
            <person name="Brannstrom I.O."/>
            <person name="Guillou S."/>
            <person name="Cros-Aarteil S."/>
            <person name="Calhoun S."/>
            <person name="Kuo A."/>
            <person name="Mondo S."/>
            <person name="Pangilinan J."/>
            <person name="Riley R."/>
            <person name="Labutti K."/>
            <person name="Andreopoulos B."/>
            <person name="Lipzen A."/>
            <person name="Chen C."/>
            <person name="Yanf M."/>
            <person name="Daum C."/>
            <person name="Ng V."/>
            <person name="Clum A."/>
            <person name="Steindorff A."/>
            <person name="Ohm R."/>
            <person name="Martin F."/>
            <person name="Silar P."/>
            <person name="Natvig D."/>
            <person name="Lalanne C."/>
            <person name="Gautier V."/>
            <person name="Ament-Velasquez S.L."/>
            <person name="Kruys A."/>
            <person name="Hutchinson M.I."/>
            <person name="Powell A.J."/>
            <person name="Barry K."/>
            <person name="Miller A.N."/>
            <person name="Grigoriev I.V."/>
            <person name="Debuchy R."/>
            <person name="Gladieux P."/>
            <person name="Thoren M.H."/>
            <person name="Johannesson H."/>
        </authorList>
    </citation>
    <scope>NUCLEOTIDE SEQUENCE</scope>
    <source>
        <strain evidence="2">CBS 118394</strain>
    </source>
</reference>
<protein>
    <submittedName>
        <fullName evidence="2">Uncharacterized protein</fullName>
    </submittedName>
</protein>
<evidence type="ECO:0000313" key="2">
    <source>
        <dbReference type="EMBL" id="KAK3312233.1"/>
    </source>
</evidence>
<organism evidence="2 3">
    <name type="scientific">Apodospora peruviana</name>
    <dbReference type="NCBI Taxonomy" id="516989"/>
    <lineage>
        <taxon>Eukaryota</taxon>
        <taxon>Fungi</taxon>
        <taxon>Dikarya</taxon>
        <taxon>Ascomycota</taxon>
        <taxon>Pezizomycotina</taxon>
        <taxon>Sordariomycetes</taxon>
        <taxon>Sordariomycetidae</taxon>
        <taxon>Sordariales</taxon>
        <taxon>Lasiosphaeriaceae</taxon>
        <taxon>Apodospora</taxon>
    </lineage>
</organism>
<feature type="region of interest" description="Disordered" evidence="1">
    <location>
        <begin position="64"/>
        <end position="113"/>
    </location>
</feature>
<keyword evidence="3" id="KW-1185">Reference proteome</keyword>
<comment type="caution">
    <text evidence="2">The sequence shown here is derived from an EMBL/GenBank/DDBJ whole genome shotgun (WGS) entry which is preliminary data.</text>
</comment>
<dbReference type="Proteomes" id="UP001283341">
    <property type="component" value="Unassembled WGS sequence"/>
</dbReference>
<feature type="compositionally biased region" description="Low complexity" evidence="1">
    <location>
        <begin position="83"/>
        <end position="105"/>
    </location>
</feature>
<dbReference type="AlphaFoldDB" id="A0AAE0HSR5"/>
<name>A0AAE0HSR5_9PEZI</name>
<proteinExistence type="predicted"/>
<reference evidence="2" key="1">
    <citation type="journal article" date="2023" name="Mol. Phylogenet. Evol.">
        <title>Genome-scale phylogeny and comparative genomics of the fungal order Sordariales.</title>
        <authorList>
            <person name="Hensen N."/>
            <person name="Bonometti L."/>
            <person name="Westerberg I."/>
            <person name="Brannstrom I.O."/>
            <person name="Guillou S."/>
            <person name="Cros-Aarteil S."/>
            <person name="Calhoun S."/>
            <person name="Haridas S."/>
            <person name="Kuo A."/>
            <person name="Mondo S."/>
            <person name="Pangilinan J."/>
            <person name="Riley R."/>
            <person name="LaButti K."/>
            <person name="Andreopoulos B."/>
            <person name="Lipzen A."/>
            <person name="Chen C."/>
            <person name="Yan M."/>
            <person name="Daum C."/>
            <person name="Ng V."/>
            <person name="Clum A."/>
            <person name="Steindorff A."/>
            <person name="Ohm R.A."/>
            <person name="Martin F."/>
            <person name="Silar P."/>
            <person name="Natvig D.O."/>
            <person name="Lalanne C."/>
            <person name="Gautier V."/>
            <person name="Ament-Velasquez S.L."/>
            <person name="Kruys A."/>
            <person name="Hutchinson M.I."/>
            <person name="Powell A.J."/>
            <person name="Barry K."/>
            <person name="Miller A.N."/>
            <person name="Grigoriev I.V."/>
            <person name="Debuchy R."/>
            <person name="Gladieux P."/>
            <person name="Hiltunen Thoren M."/>
            <person name="Johannesson H."/>
        </authorList>
    </citation>
    <scope>NUCLEOTIDE SEQUENCE</scope>
    <source>
        <strain evidence="2">CBS 118394</strain>
    </source>
</reference>
<feature type="compositionally biased region" description="Basic residues" evidence="1">
    <location>
        <begin position="67"/>
        <end position="77"/>
    </location>
</feature>
<accession>A0AAE0HSR5</accession>
<sequence>MPALVVALSMFKVAIQVNEGDSIVIVLAATKKDANEAIAALRSTLIRQLREKIVWHPLILIKPPPPRARHPARKSPGSHRSQPRALALALALAPPPTTQTSASRAVPTTSARR</sequence>
<evidence type="ECO:0000313" key="3">
    <source>
        <dbReference type="Proteomes" id="UP001283341"/>
    </source>
</evidence>
<dbReference type="EMBL" id="JAUEDM010000009">
    <property type="protein sequence ID" value="KAK3312233.1"/>
    <property type="molecule type" value="Genomic_DNA"/>
</dbReference>